<evidence type="ECO:0000256" key="9">
    <source>
        <dbReference type="ARBA" id="ARBA00050853"/>
    </source>
</evidence>
<feature type="domain" description="Terpene synthase metal-binding" evidence="13">
    <location>
        <begin position="497"/>
        <end position="732"/>
    </location>
</feature>
<dbReference type="FunFam" id="1.50.10.160:FF:000002">
    <property type="entry name" value="cis-abienol synthase, chloroplastic"/>
    <property type="match status" value="1"/>
</dbReference>
<dbReference type="Proteomes" id="UP000077755">
    <property type="component" value="Chromosome 5"/>
</dbReference>
<name>A0AAF0X1Y5_DAUCS</name>
<dbReference type="CDD" id="cd00684">
    <property type="entry name" value="Terpene_cyclase_plant_C1"/>
    <property type="match status" value="1"/>
</dbReference>
<comment type="cofactor">
    <cofactor evidence="1">
        <name>Mg(2+)</name>
        <dbReference type="ChEBI" id="CHEBI:18420"/>
    </cofactor>
</comment>
<comment type="similarity">
    <text evidence="4">Belongs to the terpene synthase family.</text>
</comment>
<dbReference type="InterPro" id="IPR044814">
    <property type="entry name" value="Terpene_cyclase_plant_C1"/>
</dbReference>
<comment type="catalytic activity">
    <reaction evidence="9">
        <text>ent-copalyl diphosphate = ent-kaur-16-ene + diphosphate</text>
        <dbReference type="Rhea" id="RHEA:22220"/>
        <dbReference type="ChEBI" id="CHEBI:15415"/>
        <dbReference type="ChEBI" id="CHEBI:33019"/>
        <dbReference type="ChEBI" id="CHEBI:58553"/>
        <dbReference type="EC" id="4.2.3.19"/>
    </reaction>
    <physiologicalReaction direction="left-to-right" evidence="9">
        <dbReference type="Rhea" id="RHEA:22221"/>
    </physiologicalReaction>
</comment>
<evidence type="ECO:0000313" key="14">
    <source>
        <dbReference type="EMBL" id="WOG99909.1"/>
    </source>
</evidence>
<dbReference type="GO" id="GO:0009507">
    <property type="term" value="C:chloroplast"/>
    <property type="evidence" value="ECO:0007669"/>
    <property type="project" value="UniProtKB-SubCell"/>
</dbReference>
<evidence type="ECO:0000259" key="13">
    <source>
        <dbReference type="Pfam" id="PF03936"/>
    </source>
</evidence>
<dbReference type="AlphaFoldDB" id="A0AAF0X1Y5"/>
<dbReference type="FunFam" id="1.50.10.130:FF:000002">
    <property type="entry name" value="Ent-copalyl diphosphate synthase, chloroplastic"/>
    <property type="match status" value="1"/>
</dbReference>
<organism evidence="14 15">
    <name type="scientific">Daucus carota subsp. sativus</name>
    <name type="common">Carrot</name>
    <dbReference type="NCBI Taxonomy" id="79200"/>
    <lineage>
        <taxon>Eukaryota</taxon>
        <taxon>Viridiplantae</taxon>
        <taxon>Streptophyta</taxon>
        <taxon>Embryophyta</taxon>
        <taxon>Tracheophyta</taxon>
        <taxon>Spermatophyta</taxon>
        <taxon>Magnoliopsida</taxon>
        <taxon>eudicotyledons</taxon>
        <taxon>Gunneridae</taxon>
        <taxon>Pentapetalae</taxon>
        <taxon>asterids</taxon>
        <taxon>campanulids</taxon>
        <taxon>Apiales</taxon>
        <taxon>Apiaceae</taxon>
        <taxon>Apioideae</taxon>
        <taxon>Scandiceae</taxon>
        <taxon>Daucinae</taxon>
        <taxon>Daucus</taxon>
        <taxon>Daucus sect. Daucus</taxon>
    </lineage>
</organism>
<dbReference type="PANTHER" id="PTHR31739:SF3">
    <property type="entry name" value="ENT-KAUR-16-ENE SYNTHASE, CHLOROPLASTIC"/>
    <property type="match status" value="1"/>
</dbReference>
<evidence type="ECO:0000256" key="4">
    <source>
        <dbReference type="ARBA" id="ARBA00006333"/>
    </source>
</evidence>
<evidence type="ECO:0000256" key="8">
    <source>
        <dbReference type="ARBA" id="ARBA00037909"/>
    </source>
</evidence>
<reference evidence="14" key="1">
    <citation type="journal article" date="2016" name="Nat. Genet.">
        <title>A high-quality carrot genome assembly provides new insights into carotenoid accumulation and asterid genome evolution.</title>
        <authorList>
            <person name="Iorizzo M."/>
            <person name="Ellison S."/>
            <person name="Senalik D."/>
            <person name="Zeng P."/>
            <person name="Satapoomin P."/>
            <person name="Huang J."/>
            <person name="Bowman M."/>
            <person name="Iovene M."/>
            <person name="Sanseverino W."/>
            <person name="Cavagnaro P."/>
            <person name="Yildiz M."/>
            <person name="Macko-Podgorni A."/>
            <person name="Moranska E."/>
            <person name="Grzebelus E."/>
            <person name="Grzebelus D."/>
            <person name="Ashrafi H."/>
            <person name="Zheng Z."/>
            <person name="Cheng S."/>
            <person name="Spooner D."/>
            <person name="Van Deynze A."/>
            <person name="Simon P."/>
        </authorList>
    </citation>
    <scope>NUCLEOTIDE SEQUENCE</scope>
    <source>
        <tissue evidence="14">Leaf</tissue>
    </source>
</reference>
<dbReference type="GO" id="GO:0009899">
    <property type="term" value="F:ent-kaurene synthase activity"/>
    <property type="evidence" value="ECO:0007669"/>
    <property type="project" value="UniProtKB-EC"/>
</dbReference>
<protein>
    <recommendedName>
        <fullName evidence="11">ent-kaurene synthase</fullName>
        <ecNumber evidence="11">4.2.3.19</ecNumber>
    </recommendedName>
</protein>
<feature type="domain" description="Terpene synthase N-terminal" evidence="12">
    <location>
        <begin position="224"/>
        <end position="425"/>
    </location>
</feature>
<dbReference type="Gene3D" id="1.50.10.130">
    <property type="entry name" value="Terpene synthase, N-terminal domain"/>
    <property type="match status" value="1"/>
</dbReference>
<reference evidence="14" key="2">
    <citation type="submission" date="2022-03" db="EMBL/GenBank/DDBJ databases">
        <title>Draft title - Genomic analysis of global carrot germplasm unveils the trajectory of domestication and the origin of high carotenoid orange carrot.</title>
        <authorList>
            <person name="Iorizzo M."/>
            <person name="Ellison S."/>
            <person name="Senalik D."/>
            <person name="Macko-Podgorni A."/>
            <person name="Grzebelus D."/>
            <person name="Bostan H."/>
            <person name="Rolling W."/>
            <person name="Curaba J."/>
            <person name="Simon P."/>
        </authorList>
    </citation>
    <scope>NUCLEOTIDE SEQUENCE</scope>
    <source>
        <tissue evidence="14">Leaf</tissue>
    </source>
</reference>
<comment type="subcellular location">
    <subcellularLocation>
        <location evidence="2">Plastid</location>
        <location evidence="2">Chloroplast</location>
    </subcellularLocation>
</comment>
<evidence type="ECO:0000256" key="3">
    <source>
        <dbReference type="ARBA" id="ARBA00004972"/>
    </source>
</evidence>
<evidence type="ECO:0000256" key="11">
    <source>
        <dbReference type="ARBA" id="ARBA00066670"/>
    </source>
</evidence>
<comment type="pathway">
    <text evidence="3">Hormone biosynthesis.</text>
</comment>
<gene>
    <name evidence="14" type="ORF">DCAR_0519265</name>
</gene>
<accession>A0AAF0X1Y5</accession>
<keyword evidence="15" id="KW-1185">Reference proteome</keyword>
<dbReference type="SFLD" id="SFLDG01014">
    <property type="entry name" value="Terpene_Cyclase_Like_1_N-term"/>
    <property type="match status" value="1"/>
</dbReference>
<evidence type="ECO:0000256" key="10">
    <source>
        <dbReference type="ARBA" id="ARBA00057365"/>
    </source>
</evidence>
<dbReference type="KEGG" id="dcr:108222343"/>
<keyword evidence="5" id="KW-0479">Metal-binding</keyword>
<dbReference type="SUPFAM" id="SSF48576">
    <property type="entry name" value="Terpenoid synthases"/>
    <property type="match status" value="1"/>
</dbReference>
<comment type="pathway">
    <text evidence="8">Plant hormone biosynthesis; gibberellin biosynthesis.</text>
</comment>
<dbReference type="InterPro" id="IPR008930">
    <property type="entry name" value="Terpenoid_cyclase/PrenylTrfase"/>
</dbReference>
<dbReference type="GO" id="GO:0000287">
    <property type="term" value="F:magnesium ion binding"/>
    <property type="evidence" value="ECO:0007669"/>
    <property type="project" value="InterPro"/>
</dbReference>
<dbReference type="InterPro" id="IPR036965">
    <property type="entry name" value="Terpene_synth_N_sf"/>
</dbReference>
<evidence type="ECO:0000256" key="5">
    <source>
        <dbReference type="ARBA" id="ARBA00022723"/>
    </source>
</evidence>
<dbReference type="Pfam" id="PF01397">
    <property type="entry name" value="Terpene_synth"/>
    <property type="match status" value="1"/>
</dbReference>
<dbReference type="InterPro" id="IPR008949">
    <property type="entry name" value="Isoprenoid_synthase_dom_sf"/>
</dbReference>
<evidence type="ECO:0000313" key="15">
    <source>
        <dbReference type="Proteomes" id="UP000077755"/>
    </source>
</evidence>
<dbReference type="InterPro" id="IPR001906">
    <property type="entry name" value="Terpene_synth_N"/>
</dbReference>
<dbReference type="Gene3D" id="1.50.10.160">
    <property type="match status" value="1"/>
</dbReference>
<dbReference type="GO" id="GO:0009686">
    <property type="term" value="P:gibberellin biosynthetic process"/>
    <property type="evidence" value="ECO:0007669"/>
    <property type="project" value="TreeGrafter"/>
</dbReference>
<evidence type="ECO:0000259" key="12">
    <source>
        <dbReference type="Pfam" id="PF01397"/>
    </source>
</evidence>
<keyword evidence="6" id="KW-0460">Magnesium</keyword>
<comment type="function">
    <text evidence="10">Involved in the biosynthesis of ent-kaurene diterpenoids natural products such as oridonin, miltiradiene, eriocalyxin B and nezukol, known to exhibit antitumor, anti-inflammatory and antibacterial activities, and in the production of gibberellins phytohormones. Catalyzes the conversion of ent-copalyl diphosphate (ent-CPP) to ent-kaurene.</text>
</comment>
<evidence type="ECO:0000256" key="6">
    <source>
        <dbReference type="ARBA" id="ARBA00022842"/>
    </source>
</evidence>
<dbReference type="EMBL" id="CP093347">
    <property type="protein sequence ID" value="WOG99909.1"/>
    <property type="molecule type" value="Genomic_DNA"/>
</dbReference>
<evidence type="ECO:0000256" key="2">
    <source>
        <dbReference type="ARBA" id="ARBA00004229"/>
    </source>
</evidence>
<dbReference type="EC" id="4.2.3.19" evidence="11"/>
<sequence length="792" mass="91247">MSLFNLKTCGIPHKLHPHSNYPSLSASLESGKKISPEAHTDVLDIQGRKERIRSLFSKVELSVSAYDTAWVAMVPSPRHSQTPCFSNCVDWILENQLNDGSWGLPHHNGQWLKDDLSSTLACILALKRWGVGKEHINRGTHFLELNFGSAIDDSQPAPVGFDIIFPGMLEYATTLDLKLPLDQTTFNDMLKKRDREIKRYSENQSSQSEAYLAYVSEGMGNSQNWDMIMKFQRKNGSLFNSPSTTAASLSHTQNTGCLNYLRGVLKKFGDAVPTVYPFDIYARLCMVDNLDKLGIDWHFRQEIRTVLDETYSSWLQDDEEIFKDVATCALAFRILRVNGYDVDSEKLTQVAQEDYYCNSHGGHLNDTYEALELYRASQNIIYPNETALEKQNSWSKNFLQRKLNNRSVHSDKYTSAMFQEVEYALKFPYYATLERVVHRRSIEQYNTGNLRILKTLCLSENISNTEFPRFAMEDFNTSQSIYQEELKLLESWTVDNKLKTLEFAREKNVYCYFCAAAMIFPPELHEARITWAKYSILTAKVDDFFDNGGSMEELLNLIQLFKKWNVDVHTECCSENVRILFLALRSTICETVDWASKWQGRNVTNHMIEIWMEVLDTMLKEAEWARGTYVPKMDEYIENGYVSFALGPIVLPTIYLVGPQLSESVVGSDELRNLFKLMSMCGRLLNDIQSYKRESKQGKLNYVPLHMINTDSSSEEDAVGEIKRIIDDQRRELQRLVVEEKESVVPRVCKDLFWKMSRVVHLFYMNDDGFTLENMFGAVKDVLHKPISSDLK</sequence>
<dbReference type="Pfam" id="PF03936">
    <property type="entry name" value="Terpene_synth_C"/>
    <property type="match status" value="1"/>
</dbReference>
<dbReference type="Gene3D" id="1.10.600.10">
    <property type="entry name" value="Farnesyl Diphosphate Synthase"/>
    <property type="match status" value="1"/>
</dbReference>
<proteinExistence type="inferred from homology"/>
<dbReference type="PANTHER" id="PTHR31739">
    <property type="entry name" value="ENT-COPALYL DIPHOSPHATE SYNTHASE, CHLOROPLASTIC"/>
    <property type="match status" value="1"/>
</dbReference>
<dbReference type="InterPro" id="IPR050148">
    <property type="entry name" value="Terpene_synthase-like"/>
</dbReference>
<evidence type="ECO:0000256" key="7">
    <source>
        <dbReference type="ARBA" id="ARBA00023239"/>
    </source>
</evidence>
<evidence type="ECO:0000256" key="1">
    <source>
        <dbReference type="ARBA" id="ARBA00001946"/>
    </source>
</evidence>
<dbReference type="GO" id="GO:0033332">
    <property type="term" value="P:ent-kaurene biosynthetic process"/>
    <property type="evidence" value="ECO:0007669"/>
    <property type="project" value="UniProtKB-ARBA"/>
</dbReference>
<dbReference type="FunFam" id="1.10.600.10:FF:000005">
    <property type="entry name" value="Ent-kaur-16-ene synthase, chloroplastic"/>
    <property type="match status" value="1"/>
</dbReference>
<dbReference type="SUPFAM" id="SSF48239">
    <property type="entry name" value="Terpenoid cyclases/Protein prenyltransferases"/>
    <property type="match status" value="2"/>
</dbReference>
<dbReference type="InterPro" id="IPR005630">
    <property type="entry name" value="Terpene_synthase_metal-bd"/>
</dbReference>
<keyword evidence="7" id="KW-0456">Lyase</keyword>